<dbReference type="NCBIfam" id="TIGR00229">
    <property type="entry name" value="sensory_box"/>
    <property type="match status" value="2"/>
</dbReference>
<accession>A0ABX2T2Q2</accession>
<dbReference type="PANTHER" id="PTHR43304:SF1">
    <property type="entry name" value="PAC DOMAIN-CONTAINING PROTEIN"/>
    <property type="match status" value="1"/>
</dbReference>
<reference evidence="10 11" key="1">
    <citation type="submission" date="2020-05" db="EMBL/GenBank/DDBJ databases">
        <title>Azospirillum oleiclasticum sp. nov, a nitrogen-fixing and heavy crude oil-emulsifying bacterium isolated from the crude oil of Yumen Oilfield.</title>
        <authorList>
            <person name="Wu D."/>
            <person name="Cai M."/>
            <person name="Zhang X."/>
        </authorList>
    </citation>
    <scope>NUCLEOTIDE SEQUENCE [LARGE SCALE GENOMIC DNA]</scope>
    <source>
        <strain evidence="10 11">ROY-1-1-2</strain>
    </source>
</reference>
<feature type="domain" description="PAC" evidence="9">
    <location>
        <begin position="182"/>
        <end position="234"/>
    </location>
</feature>
<dbReference type="PROSITE" id="PS50113">
    <property type="entry name" value="PAC"/>
    <property type="match status" value="2"/>
</dbReference>
<dbReference type="InterPro" id="IPR000700">
    <property type="entry name" value="PAS-assoc_C"/>
</dbReference>
<gene>
    <name evidence="10" type="ORF">HND93_02575</name>
</gene>
<keyword evidence="4" id="KW-0808">Transferase</keyword>
<dbReference type="EC" id="2.7.13.3" evidence="2"/>
<keyword evidence="6" id="KW-0175">Coiled coil</keyword>
<dbReference type="SUPFAM" id="SSF55785">
    <property type="entry name" value="PYP-like sensor domain (PAS domain)"/>
    <property type="match status" value="3"/>
</dbReference>
<dbReference type="CDD" id="cd00130">
    <property type="entry name" value="PAS"/>
    <property type="match status" value="2"/>
</dbReference>
<keyword evidence="11" id="KW-1185">Reference proteome</keyword>
<evidence type="ECO:0000313" key="11">
    <source>
        <dbReference type="Proteomes" id="UP000584642"/>
    </source>
</evidence>
<evidence type="ECO:0000256" key="1">
    <source>
        <dbReference type="ARBA" id="ARBA00000085"/>
    </source>
</evidence>
<feature type="coiled-coil region" evidence="6">
    <location>
        <begin position="347"/>
        <end position="374"/>
    </location>
</feature>
<evidence type="ECO:0000259" key="7">
    <source>
        <dbReference type="PROSITE" id="PS50109"/>
    </source>
</evidence>
<dbReference type="InterPro" id="IPR003594">
    <property type="entry name" value="HATPase_dom"/>
</dbReference>
<dbReference type="CDD" id="cd00082">
    <property type="entry name" value="HisKA"/>
    <property type="match status" value="1"/>
</dbReference>
<dbReference type="SMART" id="SM00086">
    <property type="entry name" value="PAC"/>
    <property type="match status" value="3"/>
</dbReference>
<dbReference type="InterPro" id="IPR004358">
    <property type="entry name" value="Sig_transdc_His_kin-like_C"/>
</dbReference>
<feature type="domain" description="Histidine kinase" evidence="7">
    <location>
        <begin position="390"/>
        <end position="623"/>
    </location>
</feature>
<evidence type="ECO:0000256" key="5">
    <source>
        <dbReference type="ARBA" id="ARBA00022777"/>
    </source>
</evidence>
<protein>
    <recommendedName>
        <fullName evidence="2">histidine kinase</fullName>
        <ecNumber evidence="2">2.7.13.3</ecNumber>
    </recommendedName>
</protein>
<dbReference type="Pfam" id="PF08447">
    <property type="entry name" value="PAS_3"/>
    <property type="match status" value="1"/>
</dbReference>
<evidence type="ECO:0000256" key="6">
    <source>
        <dbReference type="SAM" id="Coils"/>
    </source>
</evidence>
<dbReference type="Proteomes" id="UP000584642">
    <property type="component" value="Unassembled WGS sequence"/>
</dbReference>
<dbReference type="InterPro" id="IPR035965">
    <property type="entry name" value="PAS-like_dom_sf"/>
</dbReference>
<dbReference type="EMBL" id="JABFDB010000001">
    <property type="protein sequence ID" value="NYZ18584.1"/>
    <property type="molecule type" value="Genomic_DNA"/>
</dbReference>
<dbReference type="PANTHER" id="PTHR43304">
    <property type="entry name" value="PHYTOCHROME-LIKE PROTEIN CPH1"/>
    <property type="match status" value="1"/>
</dbReference>
<dbReference type="Pfam" id="PF02518">
    <property type="entry name" value="HATPase_c"/>
    <property type="match status" value="1"/>
</dbReference>
<evidence type="ECO:0000256" key="4">
    <source>
        <dbReference type="ARBA" id="ARBA00022679"/>
    </source>
</evidence>
<keyword evidence="5" id="KW-0418">Kinase</keyword>
<dbReference type="PRINTS" id="PR00344">
    <property type="entry name" value="BCTRLSENSOR"/>
</dbReference>
<dbReference type="InterPro" id="IPR001610">
    <property type="entry name" value="PAC"/>
</dbReference>
<dbReference type="Gene3D" id="3.30.450.20">
    <property type="entry name" value="PAS domain"/>
    <property type="match status" value="3"/>
</dbReference>
<sequence>MINTRDGRNLYRNDHALAFFRVPADEFAKHAMTARYADPDDRARHIAELYRDGAVTEEEVTFLRGDGERFVGRMSSALIDFGGRRCHISWFMDVSAEKAAAAARRLLAERLAMALEATRAAAWDADLVAGRFWWSDTFPRMLGFDRVPEMPPDFWESRLHPDDRDRVLATIESHLRGESAVYDYAYRLRTESGGWLWIEAKGRCLRDADGRAVRYVGIMTDISERRVQEERVRASEARLIRILETAPVAVNITTPGGDWLFCNAQSCAIMGVSRQELTSVSTPTFYADRADRKALLERFQREGPFRDAEIRFRRPDGSLVWVLSSWDEIVFDGQRALVTWLYDITGRKQEEAEFKRAKEAAERALGELRVAQESLIQAETMASLGALVAGVAHEVNTPIGIGLTAATHIAEQARALHDRFRQGSLRRSEMAEYLETIIEGSGLMVSNISRAAELIQSFKQVAVDQSSGERRGFDLATYIGEVLFSLRPRLKRTTLTVEVDCPEGITMDSYPGALSQVLTNLVINAIVHAYADGAGSGTIRIGVVPKGGDAVVLTFADDGVGMAPEVRSHIFEPFFTTRRGRGGSGLGLHILFNTVTQMLGGSVEVESAPGQGTRFILSFPRVSPPAKAPPQAAVLAGD</sequence>
<feature type="domain" description="PAS" evidence="8">
    <location>
        <begin position="235"/>
        <end position="277"/>
    </location>
</feature>
<organism evidence="10 11">
    <name type="scientific">Azospirillum oleiclasticum</name>
    <dbReference type="NCBI Taxonomy" id="2735135"/>
    <lineage>
        <taxon>Bacteria</taxon>
        <taxon>Pseudomonadati</taxon>
        <taxon>Pseudomonadota</taxon>
        <taxon>Alphaproteobacteria</taxon>
        <taxon>Rhodospirillales</taxon>
        <taxon>Azospirillaceae</taxon>
        <taxon>Azospirillum</taxon>
    </lineage>
</organism>
<feature type="domain" description="PAC" evidence="9">
    <location>
        <begin position="306"/>
        <end position="356"/>
    </location>
</feature>
<dbReference type="Gene3D" id="3.30.565.10">
    <property type="entry name" value="Histidine kinase-like ATPase, C-terminal domain"/>
    <property type="match status" value="1"/>
</dbReference>
<dbReference type="PROSITE" id="PS50112">
    <property type="entry name" value="PAS"/>
    <property type="match status" value="2"/>
</dbReference>
<evidence type="ECO:0000256" key="2">
    <source>
        <dbReference type="ARBA" id="ARBA00012438"/>
    </source>
</evidence>
<dbReference type="CDD" id="cd00075">
    <property type="entry name" value="HATPase"/>
    <property type="match status" value="1"/>
</dbReference>
<dbReference type="SMART" id="SM00387">
    <property type="entry name" value="HATPase_c"/>
    <property type="match status" value="1"/>
</dbReference>
<comment type="caution">
    <text evidence="10">The sequence shown here is derived from an EMBL/GenBank/DDBJ whole genome shotgun (WGS) entry which is preliminary data.</text>
</comment>
<dbReference type="InterPro" id="IPR005467">
    <property type="entry name" value="His_kinase_dom"/>
</dbReference>
<name>A0ABX2T2Q2_9PROT</name>
<evidence type="ECO:0000313" key="10">
    <source>
        <dbReference type="EMBL" id="NYZ18584.1"/>
    </source>
</evidence>
<dbReference type="SMART" id="SM00091">
    <property type="entry name" value="PAS"/>
    <property type="match status" value="2"/>
</dbReference>
<dbReference type="Gene3D" id="1.10.287.130">
    <property type="match status" value="1"/>
</dbReference>
<dbReference type="Pfam" id="PF00989">
    <property type="entry name" value="PAS"/>
    <property type="match status" value="1"/>
</dbReference>
<dbReference type="InterPro" id="IPR013767">
    <property type="entry name" value="PAS_fold"/>
</dbReference>
<dbReference type="InterPro" id="IPR036890">
    <property type="entry name" value="HATPase_C_sf"/>
</dbReference>
<proteinExistence type="predicted"/>
<dbReference type="InterPro" id="IPR000014">
    <property type="entry name" value="PAS"/>
</dbReference>
<dbReference type="InterPro" id="IPR013655">
    <property type="entry name" value="PAS_fold_3"/>
</dbReference>
<dbReference type="InterPro" id="IPR003661">
    <property type="entry name" value="HisK_dim/P_dom"/>
</dbReference>
<keyword evidence="3" id="KW-0597">Phosphoprotein</keyword>
<feature type="domain" description="PAS" evidence="8">
    <location>
        <begin position="107"/>
        <end position="178"/>
    </location>
</feature>
<evidence type="ECO:0000259" key="8">
    <source>
        <dbReference type="PROSITE" id="PS50112"/>
    </source>
</evidence>
<comment type="catalytic activity">
    <reaction evidence="1">
        <text>ATP + protein L-histidine = ADP + protein N-phospho-L-histidine.</text>
        <dbReference type="EC" id="2.7.13.3"/>
    </reaction>
</comment>
<evidence type="ECO:0000259" key="9">
    <source>
        <dbReference type="PROSITE" id="PS50113"/>
    </source>
</evidence>
<dbReference type="PROSITE" id="PS50109">
    <property type="entry name" value="HIS_KIN"/>
    <property type="match status" value="1"/>
</dbReference>
<dbReference type="Pfam" id="PF13426">
    <property type="entry name" value="PAS_9"/>
    <property type="match status" value="1"/>
</dbReference>
<evidence type="ECO:0000256" key="3">
    <source>
        <dbReference type="ARBA" id="ARBA00022553"/>
    </source>
</evidence>
<dbReference type="InterPro" id="IPR052162">
    <property type="entry name" value="Sensor_kinase/Photoreceptor"/>
</dbReference>
<dbReference type="SUPFAM" id="SSF55874">
    <property type="entry name" value="ATPase domain of HSP90 chaperone/DNA topoisomerase II/histidine kinase"/>
    <property type="match status" value="1"/>
</dbReference>